<keyword evidence="4 6" id="KW-1133">Transmembrane helix</keyword>
<proteinExistence type="predicted"/>
<evidence type="ECO:0000259" key="7">
    <source>
        <dbReference type="Pfam" id="PF00892"/>
    </source>
</evidence>
<evidence type="ECO:0000256" key="5">
    <source>
        <dbReference type="ARBA" id="ARBA00023136"/>
    </source>
</evidence>
<dbReference type="Pfam" id="PF00892">
    <property type="entry name" value="EamA"/>
    <property type="match status" value="2"/>
</dbReference>
<evidence type="ECO:0000256" key="2">
    <source>
        <dbReference type="ARBA" id="ARBA00022475"/>
    </source>
</evidence>
<comment type="caution">
    <text evidence="8">The sequence shown here is derived from an EMBL/GenBank/DDBJ whole genome shotgun (WGS) entry which is preliminary data.</text>
</comment>
<keyword evidence="3 6" id="KW-0812">Transmembrane</keyword>
<feature type="transmembrane region" description="Helical" evidence="6">
    <location>
        <begin position="65"/>
        <end position="87"/>
    </location>
</feature>
<feature type="transmembrane region" description="Helical" evidence="6">
    <location>
        <begin position="120"/>
        <end position="138"/>
    </location>
</feature>
<dbReference type="InterPro" id="IPR037185">
    <property type="entry name" value="EmrE-like"/>
</dbReference>
<dbReference type="PANTHER" id="PTHR32322">
    <property type="entry name" value="INNER MEMBRANE TRANSPORTER"/>
    <property type="match status" value="1"/>
</dbReference>
<evidence type="ECO:0000256" key="3">
    <source>
        <dbReference type="ARBA" id="ARBA00022692"/>
    </source>
</evidence>
<feature type="transmembrane region" description="Helical" evidence="6">
    <location>
        <begin position="270"/>
        <end position="288"/>
    </location>
</feature>
<keyword evidence="2" id="KW-1003">Cell membrane</keyword>
<organism evidence="8 9">
    <name type="scientific">Legionella maioricensis</name>
    <dbReference type="NCBI Taxonomy" id="2896528"/>
    <lineage>
        <taxon>Bacteria</taxon>
        <taxon>Pseudomonadati</taxon>
        <taxon>Pseudomonadota</taxon>
        <taxon>Gammaproteobacteria</taxon>
        <taxon>Legionellales</taxon>
        <taxon>Legionellaceae</taxon>
        <taxon>Legionella</taxon>
    </lineage>
</organism>
<accession>A0A9X2CZ65</accession>
<name>A0A9X2CZ65_9GAMM</name>
<feature type="domain" description="EamA" evidence="7">
    <location>
        <begin position="4"/>
        <end position="137"/>
    </location>
</feature>
<feature type="transmembrane region" description="Helical" evidence="6">
    <location>
        <begin position="182"/>
        <end position="203"/>
    </location>
</feature>
<dbReference type="SUPFAM" id="SSF103481">
    <property type="entry name" value="Multidrug resistance efflux transporter EmrE"/>
    <property type="match status" value="2"/>
</dbReference>
<dbReference type="InterPro" id="IPR000620">
    <property type="entry name" value="EamA_dom"/>
</dbReference>
<feature type="transmembrane region" description="Helical" evidence="6">
    <location>
        <begin position="150"/>
        <end position="170"/>
    </location>
</feature>
<keyword evidence="9" id="KW-1185">Reference proteome</keyword>
<dbReference type="RefSeq" id="WP_250421794.1">
    <property type="nucleotide sequence ID" value="NZ_JAJKBJ010000005.1"/>
</dbReference>
<evidence type="ECO:0000313" key="8">
    <source>
        <dbReference type="EMBL" id="MCL9683605.1"/>
    </source>
</evidence>
<feature type="transmembrane region" description="Helical" evidence="6">
    <location>
        <begin position="93"/>
        <end position="113"/>
    </location>
</feature>
<evidence type="ECO:0000256" key="4">
    <source>
        <dbReference type="ARBA" id="ARBA00022989"/>
    </source>
</evidence>
<dbReference type="Proteomes" id="UP001139721">
    <property type="component" value="Unassembled WGS sequence"/>
</dbReference>
<dbReference type="EMBL" id="JAJKBJ010000005">
    <property type="protein sequence ID" value="MCL9683605.1"/>
    <property type="molecule type" value="Genomic_DNA"/>
</dbReference>
<feature type="domain" description="EamA" evidence="7">
    <location>
        <begin position="152"/>
        <end position="285"/>
    </location>
</feature>
<reference evidence="8" key="1">
    <citation type="submission" date="2021-11" db="EMBL/GenBank/DDBJ databases">
        <title>Legionella maioricencis sp. nov., a new species isolated from hot water samples in Mallorca.</title>
        <authorList>
            <person name="Crespi S."/>
            <person name="Drasar V."/>
            <person name="Salva-Serra F."/>
            <person name="Jaen-Luchoro D."/>
            <person name="Pineiro-Iglesias B."/>
            <person name="Aliaga F."/>
            <person name="Fernandez-Juarez V."/>
            <person name="Coll G."/>
            <person name="Moore E.R.B."/>
            <person name="Bennasar-Figueras A."/>
        </authorList>
    </citation>
    <scope>NUCLEOTIDE SEQUENCE</scope>
    <source>
        <strain evidence="8">HCPI-6</strain>
    </source>
</reference>
<comment type="subcellular location">
    <subcellularLocation>
        <location evidence="1">Cell membrane</location>
        <topology evidence="1">Multi-pass membrane protein</topology>
    </subcellularLocation>
</comment>
<protein>
    <submittedName>
        <fullName evidence="8">DMT family transporter</fullName>
    </submittedName>
</protein>
<dbReference type="AlphaFoldDB" id="A0A9X2CZ65"/>
<evidence type="ECO:0000256" key="6">
    <source>
        <dbReference type="SAM" id="Phobius"/>
    </source>
</evidence>
<dbReference type="PANTHER" id="PTHR32322:SF18">
    <property type="entry name" value="S-ADENOSYLMETHIONINE_S-ADENOSYLHOMOCYSTEINE TRANSPORTER"/>
    <property type="match status" value="1"/>
</dbReference>
<feature type="transmembrane region" description="Helical" evidence="6">
    <location>
        <begin position="215"/>
        <end position="234"/>
    </location>
</feature>
<feature type="transmembrane region" description="Helical" evidence="6">
    <location>
        <begin position="246"/>
        <end position="264"/>
    </location>
</feature>
<dbReference type="InterPro" id="IPR050638">
    <property type="entry name" value="AA-Vitamin_Transporters"/>
</dbReference>
<dbReference type="GO" id="GO:0005886">
    <property type="term" value="C:plasma membrane"/>
    <property type="evidence" value="ECO:0007669"/>
    <property type="project" value="UniProtKB-SubCell"/>
</dbReference>
<evidence type="ECO:0000256" key="1">
    <source>
        <dbReference type="ARBA" id="ARBA00004651"/>
    </source>
</evidence>
<gene>
    <name evidence="8" type="ORF">LOX96_05835</name>
</gene>
<sequence length="300" mass="32140">MGVGRLLAIIAVFFWGAAYVWGKITMTWLSPLDTSTARFGFGALVLLLLIIFIKRPPKYSFKGHWWHYFLLGFIGICCFQVLLFFAINVTSPINVAVIMALSPVFTAIAESIVSEQIPGIHTIIAIIVSVGGAVLAVLGSGVGHSPGLGFSWGDAIAVLSALCFTFYTVASRRWLPGHISSLINITVVVTIGAIFLLLLSIGFSPKPKLPSTMTPVWALVGLVIGSTVIAYICWTQAIARIGVSEPNLIFNFMPVVTMILSSLHGLPPTGLQIIGAMLVIGGVTWAMLKNKSSGKEHMVV</sequence>
<feature type="transmembrane region" description="Helical" evidence="6">
    <location>
        <begin position="38"/>
        <end position="53"/>
    </location>
</feature>
<keyword evidence="5 6" id="KW-0472">Membrane</keyword>
<evidence type="ECO:0000313" key="9">
    <source>
        <dbReference type="Proteomes" id="UP001139721"/>
    </source>
</evidence>